<keyword evidence="3" id="KW-1185">Reference proteome</keyword>
<feature type="chain" id="PRO_5041956624" evidence="1">
    <location>
        <begin position="22"/>
        <end position="277"/>
    </location>
</feature>
<dbReference type="AlphaFoldDB" id="A0AAD3CHN8"/>
<proteinExistence type="predicted"/>
<gene>
    <name evidence="2" type="ORF">CTEN210_01510</name>
</gene>
<keyword evidence="1" id="KW-0732">Signal</keyword>
<sequence>MFKRIIKVFSVASLLASPAVAQFGVKKKQGGTFQEMQEQAQGMAAGGAMDPMAALANMDPDDMMKLIQEGMNDPATQQYLQQMGTGMQEVMDQLAKMSPEEMMQQVTQGLSQMSSPETLNSVLEQKDEVLASLKAQGLITDEQMAEFEADPAKFQEQMTSAFAEMNKILEDPEALESAMKMMGGMMDMVKDPSAAMGKLADLFNAELGDDTKIEEARLQLLADPALAGNPAFGALFENEDMQEILKDPVKWREEVKKGQAMLTGQAQAVGGAGMGEL</sequence>
<protein>
    <submittedName>
        <fullName evidence="2">Uncharacterized protein</fullName>
    </submittedName>
</protein>
<accession>A0AAD3CHN8</accession>
<organism evidence="2 3">
    <name type="scientific">Chaetoceros tenuissimus</name>
    <dbReference type="NCBI Taxonomy" id="426638"/>
    <lineage>
        <taxon>Eukaryota</taxon>
        <taxon>Sar</taxon>
        <taxon>Stramenopiles</taxon>
        <taxon>Ochrophyta</taxon>
        <taxon>Bacillariophyta</taxon>
        <taxon>Coscinodiscophyceae</taxon>
        <taxon>Chaetocerotophycidae</taxon>
        <taxon>Chaetocerotales</taxon>
        <taxon>Chaetocerotaceae</taxon>
        <taxon>Chaetoceros</taxon>
    </lineage>
</organism>
<comment type="caution">
    <text evidence="2">The sequence shown here is derived from an EMBL/GenBank/DDBJ whole genome shotgun (WGS) entry which is preliminary data.</text>
</comment>
<evidence type="ECO:0000313" key="3">
    <source>
        <dbReference type="Proteomes" id="UP001054902"/>
    </source>
</evidence>
<reference evidence="2 3" key="1">
    <citation type="journal article" date="2021" name="Sci. Rep.">
        <title>The genome of the diatom Chaetoceros tenuissimus carries an ancient integrated fragment of an extant virus.</title>
        <authorList>
            <person name="Hongo Y."/>
            <person name="Kimura K."/>
            <person name="Takaki Y."/>
            <person name="Yoshida Y."/>
            <person name="Baba S."/>
            <person name="Kobayashi G."/>
            <person name="Nagasaki K."/>
            <person name="Hano T."/>
            <person name="Tomaru Y."/>
        </authorList>
    </citation>
    <scope>NUCLEOTIDE SEQUENCE [LARGE SCALE GENOMIC DNA]</scope>
    <source>
        <strain evidence="2 3">NIES-3715</strain>
    </source>
</reference>
<evidence type="ECO:0000313" key="2">
    <source>
        <dbReference type="EMBL" id="GFH45036.1"/>
    </source>
</evidence>
<feature type="signal peptide" evidence="1">
    <location>
        <begin position="1"/>
        <end position="21"/>
    </location>
</feature>
<evidence type="ECO:0000256" key="1">
    <source>
        <dbReference type="SAM" id="SignalP"/>
    </source>
</evidence>
<dbReference type="EMBL" id="BLLK01000020">
    <property type="protein sequence ID" value="GFH45036.1"/>
    <property type="molecule type" value="Genomic_DNA"/>
</dbReference>
<name>A0AAD3CHN8_9STRA</name>
<dbReference type="Proteomes" id="UP001054902">
    <property type="component" value="Unassembled WGS sequence"/>
</dbReference>